<dbReference type="InterPro" id="IPR011990">
    <property type="entry name" value="TPR-like_helical_dom_sf"/>
</dbReference>
<dbReference type="SMART" id="SM00028">
    <property type="entry name" value="TPR"/>
    <property type="match status" value="5"/>
</dbReference>
<dbReference type="PATRIC" id="fig|1423.173.peg.3731"/>
<keyword evidence="1" id="KW-0802">TPR repeat</keyword>
<dbReference type="Pfam" id="PF18801">
    <property type="entry name" value="RapH_N"/>
    <property type="match status" value="1"/>
</dbReference>
<gene>
    <name evidence="2" type="ORF">SC09_contig10orf00057</name>
</gene>
<dbReference type="PROSITE" id="PS50005">
    <property type="entry name" value="TPR"/>
    <property type="match status" value="1"/>
</dbReference>
<reference evidence="2 3" key="1">
    <citation type="submission" date="2014-12" db="EMBL/GenBank/DDBJ databases">
        <title>Comparative genome analysis of Bacillus coagulans HM-08, Clostridium butyricum HM-68, Bacillus subtilis HM-66 and Bacillus licheniformis BL-09.</title>
        <authorList>
            <person name="Zhang H."/>
        </authorList>
    </citation>
    <scope>NUCLEOTIDE SEQUENCE [LARGE SCALE GENOMIC DNA]</scope>
    <source>
        <strain evidence="2 3">HM-66</strain>
    </source>
</reference>
<dbReference type="AlphaFoldDB" id="A0A0D1KUE5"/>
<evidence type="ECO:0000313" key="2">
    <source>
        <dbReference type="EMBL" id="KIU09877.1"/>
    </source>
</evidence>
<accession>A0A0D1KUE5</accession>
<dbReference type="Gene3D" id="1.25.40.10">
    <property type="entry name" value="Tetratricopeptide repeat domain"/>
    <property type="match status" value="1"/>
</dbReference>
<evidence type="ECO:0000256" key="1">
    <source>
        <dbReference type="PROSITE-ProRule" id="PRU00339"/>
    </source>
</evidence>
<protein>
    <submittedName>
        <fullName evidence="2">Uncharacterized protein</fullName>
    </submittedName>
</protein>
<dbReference type="SUPFAM" id="SSF48452">
    <property type="entry name" value="TPR-like"/>
    <property type="match status" value="1"/>
</dbReference>
<dbReference type="Pfam" id="PF13181">
    <property type="entry name" value="TPR_8"/>
    <property type="match status" value="2"/>
</dbReference>
<sequence>MSTKISYTVVGQTLNEWYQLIKLNNIKKAQIMREEIKKSLTHMEENEKIIVYFNLIDSRYKLMKENYNDSGKLLRDLEQRALEESTDDMIQYYFYFFTGMCYFYENDFIEAINSYKIAQQNLDKVPDKKEKAEFHYQLAVAYYQMHQNIFSLNHAEQALGFYSSMNGFSYKLSLTKMVIAHNKLDLHQYNAAESLFKESIMIASKADEKYAEALGNYNLGICYERQEKLDLAKDCFIRALGYEESNQVQTKLRAAYMLSRVLFKLNYHQEAQEWYTKAKEYAQQLNNHTYLAKLSIIYSIYKEVNESLLDMNLATLKKAQLWSDVSELSINAARYFKKKDCLKLASKYFDEGLIARDKIQAWTEELNS</sequence>
<name>A0A0D1KUE5_BACIU</name>
<evidence type="ECO:0000313" key="3">
    <source>
        <dbReference type="Proteomes" id="UP000032247"/>
    </source>
</evidence>
<proteinExistence type="predicted"/>
<dbReference type="Proteomes" id="UP000032247">
    <property type="component" value="Unassembled WGS sequence"/>
</dbReference>
<comment type="caution">
    <text evidence="2">The sequence shown here is derived from an EMBL/GenBank/DDBJ whole genome shotgun (WGS) entry which is preliminary data.</text>
</comment>
<feature type="repeat" description="TPR" evidence="1">
    <location>
        <begin position="213"/>
        <end position="246"/>
    </location>
</feature>
<dbReference type="InterPro" id="IPR019734">
    <property type="entry name" value="TPR_rpt"/>
</dbReference>
<organism evidence="2 3">
    <name type="scientific">Bacillus subtilis</name>
    <dbReference type="NCBI Taxonomy" id="1423"/>
    <lineage>
        <taxon>Bacteria</taxon>
        <taxon>Bacillati</taxon>
        <taxon>Bacillota</taxon>
        <taxon>Bacilli</taxon>
        <taxon>Bacillales</taxon>
        <taxon>Bacillaceae</taxon>
        <taxon>Bacillus</taxon>
    </lineage>
</organism>
<dbReference type="EMBL" id="JXBC01000007">
    <property type="protein sequence ID" value="KIU09877.1"/>
    <property type="molecule type" value="Genomic_DNA"/>
</dbReference>